<dbReference type="Proteomes" id="UP000762676">
    <property type="component" value="Unassembled WGS sequence"/>
</dbReference>
<gene>
    <name evidence="2" type="ORF">ElyMa_006069300</name>
</gene>
<organism evidence="2 3">
    <name type="scientific">Elysia marginata</name>
    <dbReference type="NCBI Taxonomy" id="1093978"/>
    <lineage>
        <taxon>Eukaryota</taxon>
        <taxon>Metazoa</taxon>
        <taxon>Spiralia</taxon>
        <taxon>Lophotrochozoa</taxon>
        <taxon>Mollusca</taxon>
        <taxon>Gastropoda</taxon>
        <taxon>Heterobranchia</taxon>
        <taxon>Euthyneura</taxon>
        <taxon>Panpulmonata</taxon>
        <taxon>Sacoglossa</taxon>
        <taxon>Placobranchoidea</taxon>
        <taxon>Plakobranchidae</taxon>
        <taxon>Elysia</taxon>
    </lineage>
</organism>
<name>A0AAV4GNN9_9GAST</name>
<sequence>MGATCFNNFCEVMDLSGMNPRSFLQLVKSIYKSTDDILKYAFSNAAERVRSEHKKLNPLEEDGGSPLDIEVSYDGSWLTRGHTSNVGIGFIRADWS</sequence>
<reference evidence="2 3" key="1">
    <citation type="journal article" date="2021" name="Elife">
        <title>Chloroplast acquisition without the gene transfer in kleptoplastic sea slugs, Plakobranchus ocellatus.</title>
        <authorList>
            <person name="Maeda T."/>
            <person name="Takahashi S."/>
            <person name="Yoshida T."/>
            <person name="Shimamura S."/>
            <person name="Takaki Y."/>
            <person name="Nagai Y."/>
            <person name="Toyoda A."/>
            <person name="Suzuki Y."/>
            <person name="Arimoto A."/>
            <person name="Ishii H."/>
            <person name="Satoh N."/>
            <person name="Nishiyama T."/>
            <person name="Hasebe M."/>
            <person name="Maruyama T."/>
            <person name="Minagawa J."/>
            <person name="Obokata J."/>
            <person name="Shigenobu S."/>
        </authorList>
    </citation>
    <scope>NUCLEOTIDE SEQUENCE [LARGE SCALE GENOMIC DNA]</scope>
</reference>
<dbReference type="Pfam" id="PF20700">
    <property type="entry name" value="Mutator"/>
    <property type="match status" value="1"/>
</dbReference>
<protein>
    <recommendedName>
        <fullName evidence="1">Mutator-like transposase domain-containing protein</fullName>
    </recommendedName>
</protein>
<evidence type="ECO:0000259" key="1">
    <source>
        <dbReference type="Pfam" id="PF20700"/>
    </source>
</evidence>
<dbReference type="InterPro" id="IPR049012">
    <property type="entry name" value="Mutator_transp_dom"/>
</dbReference>
<evidence type="ECO:0000313" key="2">
    <source>
        <dbReference type="EMBL" id="GFR87163.1"/>
    </source>
</evidence>
<dbReference type="AlphaFoldDB" id="A0AAV4GNN9"/>
<accession>A0AAV4GNN9</accession>
<keyword evidence="3" id="KW-1185">Reference proteome</keyword>
<proteinExistence type="predicted"/>
<evidence type="ECO:0000313" key="3">
    <source>
        <dbReference type="Proteomes" id="UP000762676"/>
    </source>
</evidence>
<feature type="domain" description="Mutator-like transposase" evidence="1">
    <location>
        <begin position="1"/>
        <end position="89"/>
    </location>
</feature>
<comment type="caution">
    <text evidence="2">The sequence shown here is derived from an EMBL/GenBank/DDBJ whole genome shotgun (WGS) entry which is preliminary data.</text>
</comment>
<dbReference type="EMBL" id="BMAT01012165">
    <property type="protein sequence ID" value="GFR87163.1"/>
    <property type="molecule type" value="Genomic_DNA"/>
</dbReference>